<protein>
    <recommendedName>
        <fullName evidence="9">Flagellar biosynthesis protein FlgM</fullName>
    </recommendedName>
</protein>
<keyword evidence="2 6" id="KW-0812">Transmembrane</keyword>
<name>A0A1W1I6P7_9BACT</name>
<evidence type="ECO:0000256" key="6">
    <source>
        <dbReference type="SAM" id="Phobius"/>
    </source>
</evidence>
<evidence type="ECO:0000256" key="4">
    <source>
        <dbReference type="ARBA" id="ARBA00023136"/>
    </source>
</evidence>
<dbReference type="PANTHER" id="PTHR30168">
    <property type="entry name" value="PUTATIVE MEMBRANE PROTEIN YPFJ"/>
    <property type="match status" value="1"/>
</dbReference>
<feature type="transmembrane region" description="Helical" evidence="6">
    <location>
        <begin position="21"/>
        <end position="43"/>
    </location>
</feature>
<comment type="subcellular location">
    <subcellularLocation>
        <location evidence="1">Membrane</location>
        <topology evidence="1">Single-pass membrane protein</topology>
    </subcellularLocation>
</comment>
<evidence type="ECO:0000313" key="8">
    <source>
        <dbReference type="Proteomes" id="UP000192042"/>
    </source>
</evidence>
<dbReference type="AlphaFoldDB" id="A0A1W1I6P7"/>
<gene>
    <name evidence="7" type="primary">ypfJ</name>
    <name evidence="7" type="ORF">NSJP_2492</name>
</gene>
<dbReference type="OrthoDB" id="9774900at2"/>
<evidence type="ECO:0000313" key="7">
    <source>
        <dbReference type="EMBL" id="SLM48664.1"/>
    </source>
</evidence>
<sequence length="289" mass="31175">MRWEGQQDSQNVEDRRGMGPARIGGVGGLGLGGIVLVLAVSYFTGTNPLALLEMLGGIQNMSPESSQETGPTGPPSDELGKFASVVLADTERTWGQLLPALGRSYEDPRLVLFTGAVQSACGTASSAVGPFYCPGDRKVYLDLSFFNELSQRLGAPGDFAQAYVIAHEVGHHVQNLLGTAERVTRLQRQASETEGNALSVRMELQADCFAGVWGHHANRERNLIEPGDFEEGLRAAGAIGDDQLQRTSHGHVRPESWTHGSSEQRMTWLRRGLESGDPRACDTFAGKNL</sequence>
<reference evidence="7 8" key="1">
    <citation type="submission" date="2017-03" db="EMBL/GenBank/DDBJ databases">
        <authorList>
            <person name="Afonso C.L."/>
            <person name="Miller P.J."/>
            <person name="Scott M.A."/>
            <person name="Spackman E."/>
            <person name="Goraichik I."/>
            <person name="Dimitrov K.M."/>
            <person name="Suarez D.L."/>
            <person name="Swayne D.E."/>
        </authorList>
    </citation>
    <scope>NUCLEOTIDE SEQUENCE [LARGE SCALE GENOMIC DNA]</scope>
    <source>
        <strain evidence="7">Genome sequencing of Nitrospira japonica strain NJ11</strain>
    </source>
</reference>
<keyword evidence="3 6" id="KW-1133">Transmembrane helix</keyword>
<evidence type="ECO:0000256" key="3">
    <source>
        <dbReference type="ARBA" id="ARBA00022989"/>
    </source>
</evidence>
<dbReference type="Pfam" id="PF04228">
    <property type="entry name" value="Zn_peptidase"/>
    <property type="match status" value="1"/>
</dbReference>
<keyword evidence="4 6" id="KW-0472">Membrane</keyword>
<evidence type="ECO:0000256" key="5">
    <source>
        <dbReference type="SAM" id="MobiDB-lite"/>
    </source>
</evidence>
<dbReference type="GO" id="GO:0016020">
    <property type="term" value="C:membrane"/>
    <property type="evidence" value="ECO:0007669"/>
    <property type="project" value="UniProtKB-SubCell"/>
</dbReference>
<evidence type="ECO:0000256" key="1">
    <source>
        <dbReference type="ARBA" id="ARBA00004167"/>
    </source>
</evidence>
<dbReference type="Proteomes" id="UP000192042">
    <property type="component" value="Chromosome I"/>
</dbReference>
<dbReference type="RefSeq" id="WP_080887015.1">
    <property type="nucleotide sequence ID" value="NZ_LT828648.1"/>
</dbReference>
<proteinExistence type="predicted"/>
<dbReference type="STRING" id="1325564.NSJP_2492"/>
<accession>A0A1W1I6P7</accession>
<evidence type="ECO:0000256" key="2">
    <source>
        <dbReference type="ARBA" id="ARBA00022692"/>
    </source>
</evidence>
<feature type="region of interest" description="Disordered" evidence="5">
    <location>
        <begin position="243"/>
        <end position="264"/>
    </location>
</feature>
<dbReference type="EMBL" id="LT828648">
    <property type="protein sequence ID" value="SLM48664.1"/>
    <property type="molecule type" value="Genomic_DNA"/>
</dbReference>
<dbReference type="InterPro" id="IPR007343">
    <property type="entry name" value="Uncharacterised_pept_Zn_put"/>
</dbReference>
<dbReference type="KEGG" id="nja:NSJP_2492"/>
<dbReference type="PANTHER" id="PTHR30168:SF0">
    <property type="entry name" value="INNER MEMBRANE PROTEIN"/>
    <property type="match status" value="1"/>
</dbReference>
<evidence type="ECO:0008006" key="9">
    <source>
        <dbReference type="Google" id="ProtNLM"/>
    </source>
</evidence>
<keyword evidence="8" id="KW-1185">Reference proteome</keyword>
<organism evidence="7 8">
    <name type="scientific">Nitrospira japonica</name>
    <dbReference type="NCBI Taxonomy" id="1325564"/>
    <lineage>
        <taxon>Bacteria</taxon>
        <taxon>Pseudomonadati</taxon>
        <taxon>Nitrospirota</taxon>
        <taxon>Nitrospiria</taxon>
        <taxon>Nitrospirales</taxon>
        <taxon>Nitrospiraceae</taxon>
        <taxon>Nitrospira</taxon>
    </lineage>
</organism>
<dbReference type="SUPFAM" id="SSF55486">
    <property type="entry name" value="Metalloproteases ('zincins'), catalytic domain"/>
    <property type="match status" value="1"/>
</dbReference>